<dbReference type="PROSITE" id="PS00028">
    <property type="entry name" value="ZINC_FINGER_C2H2_1"/>
    <property type="match status" value="2"/>
</dbReference>
<feature type="domain" description="C2H2-type" evidence="3">
    <location>
        <begin position="432"/>
        <end position="461"/>
    </location>
</feature>
<dbReference type="EMBL" id="SEOQ01000022">
    <property type="protein sequence ID" value="TFY72202.1"/>
    <property type="molecule type" value="Genomic_DNA"/>
</dbReference>
<evidence type="ECO:0000313" key="4">
    <source>
        <dbReference type="EMBL" id="TFY72202.1"/>
    </source>
</evidence>
<dbReference type="OrthoDB" id="1095242at2759"/>
<keyword evidence="1" id="KW-0479">Metal-binding</keyword>
<dbReference type="STRING" id="205917.A0A4Y9ZC98"/>
<dbReference type="GO" id="GO:0008270">
    <property type="term" value="F:zinc ion binding"/>
    <property type="evidence" value="ECO:0007669"/>
    <property type="project" value="UniProtKB-KW"/>
</dbReference>
<dbReference type="Gene3D" id="3.30.160.60">
    <property type="entry name" value="Classic Zinc Finger"/>
    <property type="match status" value="1"/>
</dbReference>
<feature type="region of interest" description="Disordered" evidence="2">
    <location>
        <begin position="308"/>
        <end position="347"/>
    </location>
</feature>
<evidence type="ECO:0000256" key="1">
    <source>
        <dbReference type="PROSITE-ProRule" id="PRU00042"/>
    </source>
</evidence>
<evidence type="ECO:0000259" key="3">
    <source>
        <dbReference type="PROSITE" id="PS50157"/>
    </source>
</evidence>
<feature type="compositionally biased region" description="Basic residues" evidence="2">
    <location>
        <begin position="395"/>
        <end position="407"/>
    </location>
</feature>
<dbReference type="SMART" id="SM00355">
    <property type="entry name" value="ZnF_C2H2"/>
    <property type="match status" value="2"/>
</dbReference>
<organism evidence="4 5">
    <name type="scientific">Dentipellis fragilis</name>
    <dbReference type="NCBI Taxonomy" id="205917"/>
    <lineage>
        <taxon>Eukaryota</taxon>
        <taxon>Fungi</taxon>
        <taxon>Dikarya</taxon>
        <taxon>Basidiomycota</taxon>
        <taxon>Agaricomycotina</taxon>
        <taxon>Agaricomycetes</taxon>
        <taxon>Russulales</taxon>
        <taxon>Hericiaceae</taxon>
        <taxon>Dentipellis</taxon>
    </lineage>
</organism>
<keyword evidence="5" id="KW-1185">Reference proteome</keyword>
<feature type="region of interest" description="Disordered" evidence="2">
    <location>
        <begin position="395"/>
        <end position="415"/>
    </location>
</feature>
<evidence type="ECO:0000313" key="5">
    <source>
        <dbReference type="Proteomes" id="UP000298327"/>
    </source>
</evidence>
<proteinExistence type="predicted"/>
<feature type="compositionally biased region" description="Polar residues" evidence="2">
    <location>
        <begin position="335"/>
        <end position="347"/>
    </location>
</feature>
<feature type="domain" description="C2H2-type" evidence="3">
    <location>
        <begin position="463"/>
        <end position="491"/>
    </location>
</feature>
<keyword evidence="1" id="KW-0863">Zinc-finger</keyword>
<reference evidence="4 5" key="1">
    <citation type="submission" date="2019-02" db="EMBL/GenBank/DDBJ databases">
        <title>Genome sequencing of the rare red list fungi Dentipellis fragilis.</title>
        <authorList>
            <person name="Buettner E."/>
            <person name="Kellner H."/>
        </authorList>
    </citation>
    <scope>NUCLEOTIDE SEQUENCE [LARGE SCALE GENOMIC DNA]</scope>
    <source>
        <strain evidence="4 5">DSM 105465</strain>
    </source>
</reference>
<dbReference type="InterPro" id="IPR013087">
    <property type="entry name" value="Znf_C2H2_type"/>
</dbReference>
<accession>A0A4Y9ZC98</accession>
<keyword evidence="1" id="KW-0862">Zinc</keyword>
<dbReference type="Proteomes" id="UP000298327">
    <property type="component" value="Unassembled WGS sequence"/>
</dbReference>
<comment type="caution">
    <text evidence="4">The sequence shown here is derived from an EMBL/GenBank/DDBJ whole genome shotgun (WGS) entry which is preliminary data.</text>
</comment>
<dbReference type="PROSITE" id="PS50157">
    <property type="entry name" value="ZINC_FINGER_C2H2_2"/>
    <property type="match status" value="2"/>
</dbReference>
<protein>
    <recommendedName>
        <fullName evidence="3">C2H2-type domain-containing protein</fullName>
    </recommendedName>
</protein>
<evidence type="ECO:0000256" key="2">
    <source>
        <dbReference type="SAM" id="MobiDB-lite"/>
    </source>
</evidence>
<gene>
    <name evidence="4" type="ORF">EVG20_g818</name>
</gene>
<sequence>MIYAQRHLHQSLRANGTTHARDVRPLCSSFRRNMKLLALQTCGPTSLDEEGLTSVQLAFINPPHPIPTWTLCYHINSSMSYLNQPYAPPPFEGDQPEPAQQITLTPDDIAYLSDLGLHLQYPQDNAGSFEFADLRSNHAPQDSEFFALTHRPEEDIYCVPPQVQSTGLYGHQSTYDTEIYQDNQSFAHAHTVPSVPSMPIQAQQGSALYDDAYSIPRAVWLSSSGSGYPTAAPAPSTTLNHSGMASVNDFIFPPTVTPSLYASHSGPYHAAPPSRDIMNSYALSQVAPMALDPQTPSMSQLLAHQQSMPGYDGASSRVQSRRLTRERVAPVVSRTARSGQQGNQTLKNNKHRTREIDLGDEYITGQYSQGCLLVPPRGPSVPVAATSASSAKVRRAAKGKASTKRQPRALAMPLPRGMPPIQEIFVDSKMKYVCPWKGCSMSCARRRETKRHYWLHLDNRPRWECILCNRKYTRSDNAGRHYRDTHSDDEERMKADIVQVDGDMNEATAEGT</sequence>
<dbReference type="AlphaFoldDB" id="A0A4Y9ZC98"/>
<name>A0A4Y9ZC98_9AGAM</name>